<evidence type="ECO:0000256" key="3">
    <source>
        <dbReference type="PROSITE-ProRule" id="PRU00708"/>
    </source>
</evidence>
<dbReference type="EMBL" id="QGKX02000004">
    <property type="protein sequence ID" value="KAF3604350.1"/>
    <property type="molecule type" value="Genomic_DNA"/>
</dbReference>
<dbReference type="Gene3D" id="1.25.40.10">
    <property type="entry name" value="Tetratricopeptide repeat domain"/>
    <property type="match status" value="1"/>
</dbReference>
<dbReference type="Pfam" id="PF01535">
    <property type="entry name" value="PPR"/>
    <property type="match status" value="1"/>
</dbReference>
<dbReference type="Proteomes" id="UP000712600">
    <property type="component" value="Unassembled WGS sequence"/>
</dbReference>
<reference evidence="4" key="1">
    <citation type="submission" date="2019-12" db="EMBL/GenBank/DDBJ databases">
        <title>Genome sequencing and annotation of Brassica cretica.</title>
        <authorList>
            <person name="Studholme D.J."/>
            <person name="Sarris P."/>
        </authorList>
    </citation>
    <scope>NUCLEOTIDE SEQUENCE</scope>
    <source>
        <strain evidence="4">PFS-109/04</strain>
        <tissue evidence="4">Leaf</tissue>
    </source>
</reference>
<comment type="caution">
    <text evidence="4">The sequence shown here is derived from an EMBL/GenBank/DDBJ whole genome shotgun (WGS) entry which is preliminary data.</text>
</comment>
<dbReference type="Pfam" id="PF12854">
    <property type="entry name" value="PPR_1"/>
    <property type="match status" value="1"/>
</dbReference>
<keyword evidence="2" id="KW-0677">Repeat</keyword>
<dbReference type="PROSITE" id="PS51375">
    <property type="entry name" value="PPR"/>
    <property type="match status" value="1"/>
</dbReference>
<evidence type="ECO:0000256" key="2">
    <source>
        <dbReference type="ARBA" id="ARBA00022737"/>
    </source>
</evidence>
<proteinExistence type="inferred from homology"/>
<dbReference type="InterPro" id="IPR011990">
    <property type="entry name" value="TPR-like_helical_dom_sf"/>
</dbReference>
<evidence type="ECO:0000256" key="1">
    <source>
        <dbReference type="ARBA" id="ARBA00007626"/>
    </source>
</evidence>
<dbReference type="PANTHER" id="PTHR47941">
    <property type="entry name" value="PENTATRICOPEPTIDE REPEAT-CONTAINING PROTEIN 3, MITOCHONDRIAL"/>
    <property type="match status" value="1"/>
</dbReference>
<dbReference type="InterPro" id="IPR002885">
    <property type="entry name" value="PPR_rpt"/>
</dbReference>
<evidence type="ECO:0000313" key="5">
    <source>
        <dbReference type="Proteomes" id="UP000712600"/>
    </source>
</evidence>
<protein>
    <recommendedName>
        <fullName evidence="6">Pentatricopeptide repeat-containing protein</fullName>
    </recommendedName>
</protein>
<dbReference type="AlphaFoldDB" id="A0A8S9SVL7"/>
<organism evidence="4 5">
    <name type="scientific">Brassica cretica</name>
    <name type="common">Mustard</name>
    <dbReference type="NCBI Taxonomy" id="69181"/>
    <lineage>
        <taxon>Eukaryota</taxon>
        <taxon>Viridiplantae</taxon>
        <taxon>Streptophyta</taxon>
        <taxon>Embryophyta</taxon>
        <taxon>Tracheophyta</taxon>
        <taxon>Spermatophyta</taxon>
        <taxon>Magnoliopsida</taxon>
        <taxon>eudicotyledons</taxon>
        <taxon>Gunneridae</taxon>
        <taxon>Pentapetalae</taxon>
        <taxon>rosids</taxon>
        <taxon>malvids</taxon>
        <taxon>Brassicales</taxon>
        <taxon>Brassicaceae</taxon>
        <taxon>Brassiceae</taxon>
        <taxon>Brassica</taxon>
    </lineage>
</organism>
<evidence type="ECO:0008006" key="6">
    <source>
        <dbReference type="Google" id="ProtNLM"/>
    </source>
</evidence>
<gene>
    <name evidence="4" type="ORF">F2Q69_00037415</name>
</gene>
<evidence type="ECO:0000313" key="4">
    <source>
        <dbReference type="EMBL" id="KAF3604350.1"/>
    </source>
</evidence>
<dbReference type="NCBIfam" id="TIGR00756">
    <property type="entry name" value="PPR"/>
    <property type="match status" value="1"/>
</dbReference>
<sequence length="320" mass="36211">MLMIRSDKALRFVRPRILETVYDSVSSSSYGHRFLFGLVAKTKQHDLVLHLGKQMELEGIAYDLYTLNITINCFCRLRNSEDHQFVGKLLGIYRGRTSSEFTSEVPTKCSSELSSGISEEMNPRKFPRNKSLGIFRGMCPSVYSEEHVPRGIRFSSVFHKNIPNGLIFPRNSVGIFRGNSEETKFCVSSEYPRKFLGIFRGFHFPSECPSEYRCFLVVMVLSEHVPDLITLNTLVNGLCLKGYLSESVYINRPNGGNAPNDCTYNSLIRAHLRYGDSAKSATLIEEMKRCGFAADASTIKMVMDILVDGRLDKSFLDMLT</sequence>
<name>A0A8S9SVL7_BRACR</name>
<feature type="repeat" description="PPR" evidence="3">
    <location>
        <begin position="260"/>
        <end position="294"/>
    </location>
</feature>
<accession>A0A8S9SVL7</accession>
<comment type="similarity">
    <text evidence="1">Belongs to the PPR family. P subfamily.</text>
</comment>